<feature type="chain" id="PRO_5038882016" evidence="1">
    <location>
        <begin position="22"/>
        <end position="110"/>
    </location>
</feature>
<sequence length="110" mass="12751">MKKFFKLTLVFFGLITGVVSAELTVQAAPLTIGHFTQVHDLEDGYFYSHYAQVAYHAKHKTQNAYIWNDTHTKKLANLKNHPTYTWYLLATGTYKGSELLGRERPSFWEH</sequence>
<gene>
    <name evidence="2" type="ORF">FD25_GL002430</name>
</gene>
<evidence type="ECO:0000256" key="1">
    <source>
        <dbReference type="SAM" id="SignalP"/>
    </source>
</evidence>
<dbReference type="EMBL" id="AZDV01000005">
    <property type="protein sequence ID" value="KRK95969.1"/>
    <property type="molecule type" value="Genomic_DNA"/>
</dbReference>
<proteinExistence type="predicted"/>
<keyword evidence="1" id="KW-0732">Signal</keyword>
<name>A0A0R1LSV9_9LACO</name>
<comment type="caution">
    <text evidence="2">The sequence shown here is derived from an EMBL/GenBank/DDBJ whole genome shotgun (WGS) entry which is preliminary data.</text>
</comment>
<dbReference type="RefSeq" id="WP_057801241.1">
    <property type="nucleotide sequence ID" value="NZ_AZDV01000005.1"/>
</dbReference>
<dbReference type="AlphaFoldDB" id="A0A0R1LSV9"/>
<accession>A0A0R1LSV9</accession>
<organism evidence="2 3">
    <name type="scientific">Levilactobacillus acidifarinae DSM 19394 = JCM 15949</name>
    <dbReference type="NCBI Taxonomy" id="1423715"/>
    <lineage>
        <taxon>Bacteria</taxon>
        <taxon>Bacillati</taxon>
        <taxon>Bacillota</taxon>
        <taxon>Bacilli</taxon>
        <taxon>Lactobacillales</taxon>
        <taxon>Lactobacillaceae</taxon>
        <taxon>Levilactobacillus</taxon>
    </lineage>
</organism>
<evidence type="ECO:0000313" key="3">
    <source>
        <dbReference type="Proteomes" id="UP000051955"/>
    </source>
</evidence>
<dbReference type="Proteomes" id="UP000051955">
    <property type="component" value="Unassembled WGS sequence"/>
</dbReference>
<dbReference type="STRING" id="1423715.FD25_GL002430"/>
<reference evidence="2 3" key="1">
    <citation type="journal article" date="2015" name="Genome Announc.">
        <title>Expanding the biotechnology potential of lactobacilli through comparative genomics of 213 strains and associated genera.</title>
        <authorList>
            <person name="Sun Z."/>
            <person name="Harris H.M."/>
            <person name="McCann A."/>
            <person name="Guo C."/>
            <person name="Argimon S."/>
            <person name="Zhang W."/>
            <person name="Yang X."/>
            <person name="Jeffery I.B."/>
            <person name="Cooney J.C."/>
            <person name="Kagawa T.F."/>
            <person name="Liu W."/>
            <person name="Song Y."/>
            <person name="Salvetti E."/>
            <person name="Wrobel A."/>
            <person name="Rasinkangas P."/>
            <person name="Parkhill J."/>
            <person name="Rea M.C."/>
            <person name="O'Sullivan O."/>
            <person name="Ritari J."/>
            <person name="Douillard F.P."/>
            <person name="Paul Ross R."/>
            <person name="Yang R."/>
            <person name="Briner A.E."/>
            <person name="Felis G.E."/>
            <person name="de Vos W.M."/>
            <person name="Barrangou R."/>
            <person name="Klaenhammer T.R."/>
            <person name="Caufield P.W."/>
            <person name="Cui Y."/>
            <person name="Zhang H."/>
            <person name="O'Toole P.W."/>
        </authorList>
    </citation>
    <scope>NUCLEOTIDE SEQUENCE [LARGE SCALE GENOMIC DNA]</scope>
    <source>
        <strain evidence="2 3">DSM 19394</strain>
    </source>
</reference>
<feature type="signal peptide" evidence="1">
    <location>
        <begin position="1"/>
        <end position="21"/>
    </location>
</feature>
<keyword evidence="3" id="KW-1185">Reference proteome</keyword>
<dbReference type="PATRIC" id="fig|1423715.3.peg.2507"/>
<dbReference type="OrthoDB" id="2329980at2"/>
<protein>
    <submittedName>
        <fullName evidence="2">Uncharacterized protein</fullName>
    </submittedName>
</protein>
<evidence type="ECO:0000313" key="2">
    <source>
        <dbReference type="EMBL" id="KRK95969.1"/>
    </source>
</evidence>